<keyword evidence="2" id="KW-0812">Transmembrane</keyword>
<feature type="transmembrane region" description="Helical" evidence="2">
    <location>
        <begin position="44"/>
        <end position="64"/>
    </location>
</feature>
<feature type="transmembrane region" description="Helical" evidence="2">
    <location>
        <begin position="98"/>
        <end position="121"/>
    </location>
</feature>
<accession>A0A1M4WW59</accession>
<dbReference type="SUPFAM" id="SSF51735">
    <property type="entry name" value="NAD(P)-binding Rossmann-fold domains"/>
    <property type="match status" value="1"/>
</dbReference>
<feature type="compositionally biased region" description="Basic and acidic residues" evidence="1">
    <location>
        <begin position="208"/>
        <end position="224"/>
    </location>
</feature>
<dbReference type="Proteomes" id="UP000184251">
    <property type="component" value="Unassembled WGS sequence"/>
</dbReference>
<protein>
    <submittedName>
        <fullName evidence="3">Uncharacterized protein</fullName>
    </submittedName>
</protein>
<evidence type="ECO:0000313" key="3">
    <source>
        <dbReference type="EMBL" id="SHE85428.1"/>
    </source>
</evidence>
<keyword evidence="4" id="KW-1185">Reference proteome</keyword>
<dbReference type="RefSeq" id="WP_073270391.1">
    <property type="nucleotide sequence ID" value="NZ_FQTU01000008.1"/>
</dbReference>
<sequence>MKKMSLIKLELGFVVFISLFALSLLSSLYAMSYVYPGQDYMTSFYILAPYLLSVKGVVLIPFMFYIAKEYVFYKFLFMIAVLNGTSALYLAYASYESIYQLASLNLMFDIIFIPIAGVLIFGGKKAKNNLKSKNIDEKSIEIPASDKVKVLSRESEEMLEKIKDIPEENKQLYESRRQALSEDRAVSPKEDSTFESEPEVYIGTKQVLEPEPKPKPEPEPEPEPDKVVAVLKNENKAVYHRIKVLHPNADVFYLNGENVQDDSRFSGDKDFLEYVVGVEKYDRVIVGANGISREEIMEFFKTVIKADCPLEIIGKDDELKMVKDINSLFDSFPVEEPASKGRKYEKIVMVNANPVSKAMINWLADLGCRELHLVNHEVNDIDCGRVNIFNYRAKNEEGWKNVPFEEAGLVLYSYELENINACESFPDVAIETNLFPLVDFLESMRKRTVEEFLFLSSLTAHECNSVMGAVYRNGEAMVEAFGKYSSTATKILRLGWFVDKDSHNIEKIESGEWEGLKLEPEEALPFAYENNEIAHIIIRWISENRDRGTYYLNTGKQIYLPALISQLSCRDEGKLNDTDLVNLKYHIDKYMIEYPKEKTLQHPVFEKEENPVVDYMIGRKIVDNLRARLEDGKVSEAKKYLSQLAGKYKGM</sequence>
<feature type="compositionally biased region" description="Basic and acidic residues" evidence="1">
    <location>
        <begin position="179"/>
        <end position="192"/>
    </location>
</feature>
<gene>
    <name evidence="3" type="ORF">SAMN02746064_01331</name>
</gene>
<proteinExistence type="predicted"/>
<reference evidence="3 4" key="1">
    <citation type="submission" date="2016-11" db="EMBL/GenBank/DDBJ databases">
        <authorList>
            <person name="Jaros S."/>
            <person name="Januszkiewicz K."/>
            <person name="Wedrychowicz H."/>
        </authorList>
    </citation>
    <scope>NUCLEOTIDE SEQUENCE [LARGE SCALE GENOMIC DNA]</scope>
    <source>
        <strain evidence="3 4">DSM 14828</strain>
    </source>
</reference>
<evidence type="ECO:0000256" key="1">
    <source>
        <dbReference type="SAM" id="MobiDB-lite"/>
    </source>
</evidence>
<feature type="region of interest" description="Disordered" evidence="1">
    <location>
        <begin position="179"/>
        <end position="224"/>
    </location>
</feature>
<keyword evidence="2" id="KW-0472">Membrane</keyword>
<feature type="transmembrane region" description="Helical" evidence="2">
    <location>
        <begin position="71"/>
        <end position="92"/>
    </location>
</feature>
<keyword evidence="2" id="KW-1133">Transmembrane helix</keyword>
<name>A0A1M4WW59_9FIRM</name>
<evidence type="ECO:0000313" key="4">
    <source>
        <dbReference type="Proteomes" id="UP000184251"/>
    </source>
</evidence>
<dbReference type="STRING" id="1120975.SAMN02746064_01331"/>
<organism evidence="3 4">
    <name type="scientific">Alkalibacter saccharofermentans DSM 14828</name>
    <dbReference type="NCBI Taxonomy" id="1120975"/>
    <lineage>
        <taxon>Bacteria</taxon>
        <taxon>Bacillati</taxon>
        <taxon>Bacillota</taxon>
        <taxon>Clostridia</taxon>
        <taxon>Eubacteriales</taxon>
        <taxon>Eubacteriaceae</taxon>
        <taxon>Alkalibacter</taxon>
    </lineage>
</organism>
<dbReference type="Gene3D" id="3.40.50.720">
    <property type="entry name" value="NAD(P)-binding Rossmann-like Domain"/>
    <property type="match status" value="1"/>
</dbReference>
<evidence type="ECO:0000256" key="2">
    <source>
        <dbReference type="SAM" id="Phobius"/>
    </source>
</evidence>
<dbReference type="AlphaFoldDB" id="A0A1M4WW59"/>
<feature type="transmembrane region" description="Helical" evidence="2">
    <location>
        <begin position="12"/>
        <end position="32"/>
    </location>
</feature>
<dbReference type="InterPro" id="IPR036291">
    <property type="entry name" value="NAD(P)-bd_dom_sf"/>
</dbReference>
<dbReference type="EMBL" id="FQTU01000008">
    <property type="protein sequence ID" value="SHE85428.1"/>
    <property type="molecule type" value="Genomic_DNA"/>
</dbReference>